<dbReference type="SUPFAM" id="SSF56655">
    <property type="entry name" value="Carbohydrate phosphatase"/>
    <property type="match status" value="1"/>
</dbReference>
<dbReference type="PANTHER" id="PTHR20854:SF4">
    <property type="entry name" value="INOSITOL-1-MONOPHOSPHATASE-RELATED"/>
    <property type="match status" value="1"/>
</dbReference>
<gene>
    <name evidence="3" type="ORF">SAMN05878282_1024</name>
</gene>
<feature type="binding site" evidence="2">
    <location>
        <position position="79"/>
    </location>
    <ligand>
        <name>Mg(2+)</name>
        <dbReference type="ChEBI" id="CHEBI:18420"/>
        <label>1</label>
        <note>catalytic</note>
    </ligand>
</feature>
<feature type="binding site" evidence="2">
    <location>
        <position position="63"/>
    </location>
    <ligand>
        <name>Mg(2+)</name>
        <dbReference type="ChEBI" id="CHEBI:18420"/>
        <label>1</label>
        <note>catalytic</note>
    </ligand>
</feature>
<dbReference type="EMBL" id="FTMP01000002">
    <property type="protein sequence ID" value="SIQ08020.1"/>
    <property type="molecule type" value="Genomic_DNA"/>
</dbReference>
<proteinExistence type="inferred from homology"/>
<dbReference type="Gene3D" id="3.30.540.10">
    <property type="entry name" value="Fructose-1,6-Bisphosphatase, subunit A, domain 1"/>
    <property type="match status" value="1"/>
</dbReference>
<dbReference type="RefSeq" id="WP_076424617.1">
    <property type="nucleotide sequence ID" value="NZ_FTMP01000002.1"/>
</dbReference>
<keyword evidence="2" id="KW-0460">Magnesium</keyword>
<comment type="cofactor">
    <cofactor evidence="2">
        <name>Mg(2+)</name>
        <dbReference type="ChEBI" id="CHEBI:18420"/>
    </cofactor>
</comment>
<dbReference type="GO" id="GO:0006020">
    <property type="term" value="P:inositol metabolic process"/>
    <property type="evidence" value="ECO:0007669"/>
    <property type="project" value="TreeGrafter"/>
</dbReference>
<evidence type="ECO:0000313" key="4">
    <source>
        <dbReference type="Proteomes" id="UP000185841"/>
    </source>
</evidence>
<comment type="similarity">
    <text evidence="1">Belongs to the inositol monophosphatase superfamily.</text>
</comment>
<evidence type="ECO:0000256" key="1">
    <source>
        <dbReference type="ARBA" id="ARBA00009759"/>
    </source>
</evidence>
<feature type="binding site" evidence="2">
    <location>
        <position position="208"/>
    </location>
    <ligand>
        <name>Mg(2+)</name>
        <dbReference type="ChEBI" id="CHEBI:18420"/>
        <label>1</label>
        <note>catalytic</note>
    </ligand>
</feature>
<dbReference type="PRINTS" id="PR00377">
    <property type="entry name" value="IMPHPHTASES"/>
</dbReference>
<dbReference type="PANTHER" id="PTHR20854">
    <property type="entry name" value="INOSITOL MONOPHOSPHATASE"/>
    <property type="match status" value="1"/>
</dbReference>
<accession>A0A1N6PUL7</accession>
<keyword evidence="2" id="KW-0479">Metal-binding</keyword>
<evidence type="ECO:0000313" key="3">
    <source>
        <dbReference type="EMBL" id="SIQ08020.1"/>
    </source>
</evidence>
<dbReference type="Gene3D" id="3.40.190.80">
    <property type="match status" value="1"/>
</dbReference>
<dbReference type="GO" id="GO:0008934">
    <property type="term" value="F:inositol monophosphate 1-phosphatase activity"/>
    <property type="evidence" value="ECO:0007669"/>
    <property type="project" value="TreeGrafter"/>
</dbReference>
<reference evidence="3 4" key="1">
    <citation type="submission" date="2017-01" db="EMBL/GenBank/DDBJ databases">
        <authorList>
            <person name="Mah S.A."/>
            <person name="Swanson W.J."/>
            <person name="Moy G.W."/>
            <person name="Vacquier V.D."/>
        </authorList>
    </citation>
    <scope>NUCLEOTIDE SEQUENCE [LARGE SCALE GENOMIC DNA]</scope>
    <source>
        <strain evidence="3 4">RU36E</strain>
    </source>
</reference>
<name>A0A1N6PUL7_AQUAC</name>
<feature type="binding site" evidence="2">
    <location>
        <position position="82"/>
    </location>
    <ligand>
        <name>Mg(2+)</name>
        <dbReference type="ChEBI" id="CHEBI:18420"/>
        <label>1</label>
        <note>catalytic</note>
    </ligand>
</feature>
<dbReference type="Pfam" id="PF00459">
    <property type="entry name" value="Inositol_P"/>
    <property type="match status" value="1"/>
</dbReference>
<evidence type="ECO:0000256" key="2">
    <source>
        <dbReference type="PIRSR" id="PIRSR600760-2"/>
    </source>
</evidence>
<dbReference type="InterPro" id="IPR000760">
    <property type="entry name" value="Inositol_monophosphatase-like"/>
</dbReference>
<dbReference type="Proteomes" id="UP000185841">
    <property type="component" value="Unassembled WGS sequence"/>
</dbReference>
<sequence>MVLTDFLNHTIRIALDAGKLLTAEWERPSGPRGAGDKAEVDVEIEILLRKELLGILECDFWGEETGSRLTGADCCWVVDPNDGTSDFLRGRKGTALSVGLLMDAKPVLGVVYAPVTNDRGPDCIAWCEGLGGIYRNGQVLTSSLNHRQLEAGSKVLVSAGALAKPKINEALCSPSEWIPMPSIAYRLATAAAGDGVAAVSIVPVSAHDVVAGHAILRGAGGVLVDQVGEPITYESQAKFSKVSTRCFGGAPQACAALVGRDWGRVFA</sequence>
<dbReference type="AlphaFoldDB" id="A0A1N6PUL7"/>
<dbReference type="GO" id="GO:0046872">
    <property type="term" value="F:metal ion binding"/>
    <property type="evidence" value="ECO:0007669"/>
    <property type="project" value="UniProtKB-KW"/>
</dbReference>
<dbReference type="GO" id="GO:0007165">
    <property type="term" value="P:signal transduction"/>
    <property type="evidence" value="ECO:0007669"/>
    <property type="project" value="TreeGrafter"/>
</dbReference>
<organism evidence="3 4">
    <name type="scientific">Aquipseudomonas alcaligenes</name>
    <name type="common">Pseudomonas alcaligenes</name>
    <dbReference type="NCBI Taxonomy" id="43263"/>
    <lineage>
        <taxon>Bacteria</taxon>
        <taxon>Pseudomonadati</taxon>
        <taxon>Pseudomonadota</taxon>
        <taxon>Gammaproteobacteria</taxon>
        <taxon>Pseudomonadales</taxon>
        <taxon>Pseudomonadaceae</taxon>
        <taxon>Aquipseudomonas</taxon>
    </lineage>
</organism>
<protein>
    <submittedName>
        <fullName evidence="3">Myo-inositol-1(Or 4)-monophosphatase</fullName>
    </submittedName>
</protein>